<dbReference type="SMART" id="SM00922">
    <property type="entry name" value="MR_MLE"/>
    <property type="match status" value="1"/>
</dbReference>
<gene>
    <name evidence="5" type="ORF">DCMF_06330</name>
</gene>
<dbReference type="SUPFAM" id="SSF51604">
    <property type="entry name" value="Enolase C-terminal domain-like"/>
    <property type="match status" value="1"/>
</dbReference>
<keyword evidence="2" id="KW-0479">Metal-binding</keyword>
<dbReference type="Pfam" id="PF13378">
    <property type="entry name" value="MR_MLE_C"/>
    <property type="match status" value="1"/>
</dbReference>
<accession>A0A3G1KPS8</accession>
<evidence type="ECO:0000259" key="4">
    <source>
        <dbReference type="SMART" id="SM00922"/>
    </source>
</evidence>
<dbReference type="GO" id="GO:0016836">
    <property type="term" value="F:hydro-lyase activity"/>
    <property type="evidence" value="ECO:0007669"/>
    <property type="project" value="TreeGrafter"/>
</dbReference>
<dbReference type="SFLD" id="SFLDS00001">
    <property type="entry name" value="Enolase"/>
    <property type="match status" value="1"/>
</dbReference>
<dbReference type="InterPro" id="IPR013341">
    <property type="entry name" value="Mandelate_racemase_N_dom"/>
</dbReference>
<dbReference type="RefSeq" id="WP_214659149.1">
    <property type="nucleotide sequence ID" value="NZ_CP017634.1"/>
</dbReference>
<evidence type="ECO:0000256" key="1">
    <source>
        <dbReference type="ARBA" id="ARBA00001946"/>
    </source>
</evidence>
<evidence type="ECO:0000256" key="2">
    <source>
        <dbReference type="ARBA" id="ARBA00022723"/>
    </source>
</evidence>
<dbReference type="InterPro" id="IPR036849">
    <property type="entry name" value="Enolase-like_C_sf"/>
</dbReference>
<dbReference type="Pfam" id="PF02746">
    <property type="entry name" value="MR_MLE_N"/>
    <property type="match status" value="1"/>
</dbReference>
<feature type="domain" description="Mandelate racemase/muconate lactonizing enzyme C-terminal" evidence="4">
    <location>
        <begin position="154"/>
        <end position="250"/>
    </location>
</feature>
<dbReference type="Proteomes" id="UP000323521">
    <property type="component" value="Chromosome"/>
</dbReference>
<dbReference type="KEGG" id="fwa:DCMF_06330"/>
<name>A0A3G1KPS8_FORW1</name>
<dbReference type="InterPro" id="IPR029017">
    <property type="entry name" value="Enolase-like_N"/>
</dbReference>
<evidence type="ECO:0000313" key="5">
    <source>
        <dbReference type="EMBL" id="ATW24448.1"/>
    </source>
</evidence>
<evidence type="ECO:0000313" key="6">
    <source>
        <dbReference type="Proteomes" id="UP000323521"/>
    </source>
</evidence>
<dbReference type="GO" id="GO:0009063">
    <property type="term" value="P:amino acid catabolic process"/>
    <property type="evidence" value="ECO:0007669"/>
    <property type="project" value="InterPro"/>
</dbReference>
<dbReference type="InterPro" id="IPR046945">
    <property type="entry name" value="RHMD-like"/>
</dbReference>
<dbReference type="SUPFAM" id="SSF54826">
    <property type="entry name" value="Enolase N-terminal domain-like"/>
    <property type="match status" value="1"/>
</dbReference>
<keyword evidence="6" id="KW-1185">Reference proteome</keyword>
<dbReference type="PANTHER" id="PTHR13794:SF58">
    <property type="entry name" value="MITOCHONDRIAL ENOLASE SUPERFAMILY MEMBER 1"/>
    <property type="match status" value="1"/>
</dbReference>
<dbReference type="Gene3D" id="3.20.20.120">
    <property type="entry name" value="Enolase-like C-terminal domain"/>
    <property type="match status" value="1"/>
</dbReference>
<keyword evidence="3" id="KW-0460">Magnesium</keyword>
<dbReference type="PROSITE" id="PS00908">
    <property type="entry name" value="MR_MLE_1"/>
    <property type="match status" value="1"/>
</dbReference>
<dbReference type="PANTHER" id="PTHR13794">
    <property type="entry name" value="ENOLASE SUPERFAMILY, MANDELATE RACEMASE"/>
    <property type="match status" value="1"/>
</dbReference>
<proteinExistence type="predicted"/>
<reference evidence="5 6" key="1">
    <citation type="submission" date="2016-10" db="EMBL/GenBank/DDBJ databases">
        <title>Complete Genome Sequence of Peptococcaceae strain DCMF.</title>
        <authorList>
            <person name="Edwards R.J."/>
            <person name="Holland S.I."/>
            <person name="Deshpande N.P."/>
            <person name="Wong Y.K."/>
            <person name="Ertan H."/>
            <person name="Manefield M."/>
            <person name="Russell T.L."/>
            <person name="Lee M.J."/>
        </authorList>
    </citation>
    <scope>NUCLEOTIDE SEQUENCE [LARGE SCALE GENOMIC DNA]</scope>
    <source>
        <strain evidence="5 6">DCMF</strain>
    </source>
</reference>
<protein>
    <recommendedName>
        <fullName evidence="4">Mandelate racemase/muconate lactonizing enzyme C-terminal domain-containing protein</fullName>
    </recommendedName>
</protein>
<dbReference type="InterPro" id="IPR013342">
    <property type="entry name" value="Mandelate_racemase_C"/>
</dbReference>
<dbReference type="InterPro" id="IPR029065">
    <property type="entry name" value="Enolase_C-like"/>
</dbReference>
<comment type="cofactor">
    <cofactor evidence="1">
        <name>Mg(2+)</name>
        <dbReference type="ChEBI" id="CHEBI:18420"/>
    </cofactor>
</comment>
<evidence type="ECO:0000256" key="3">
    <source>
        <dbReference type="ARBA" id="ARBA00022842"/>
    </source>
</evidence>
<dbReference type="GO" id="GO:0016052">
    <property type="term" value="P:carbohydrate catabolic process"/>
    <property type="evidence" value="ECO:0007669"/>
    <property type="project" value="TreeGrafter"/>
</dbReference>
<dbReference type="GO" id="GO:0000287">
    <property type="term" value="F:magnesium ion binding"/>
    <property type="evidence" value="ECO:0007669"/>
    <property type="project" value="TreeGrafter"/>
</dbReference>
<dbReference type="AlphaFoldDB" id="A0A3G1KPS8"/>
<dbReference type="EMBL" id="CP017634">
    <property type="protein sequence ID" value="ATW24448.1"/>
    <property type="molecule type" value="Genomic_DNA"/>
</dbReference>
<sequence>MKITNVEAFSLVVPIENPIKAPISIPYADELEKVVFKEYRTVLVKIETDEGITGWGECMVRLAPTATRDIVEYVKPLLMGKDPMNTEYIWELLFGTMMNRGHYQGFYIEALSGIDIALWDIKGKALNLPVYRLLGGCANSKIWAYASSIRFRGMETMLATAQKFVEQGFSAMKIKIGQGYKTDIMAVAAVREHVGKDITLMVDVNCGYDTKTALMVGKELEKYHIRWFEEPVAPDNYEGYRRLSESLDIPIAGGEAHFLRYGIKDLIVKGKVDIIQPNACRTGGVTECLKIHGLASAYNVSYLVHTGSSSAVCMAVSLHLAAAFTDCFIFEYMQSDWSKDQRNPLRWDLTTLPIKSFEKGYIELDDKPGFGLEINEEVINKNRVR</sequence>
<dbReference type="InterPro" id="IPR018110">
    <property type="entry name" value="Mandel_Rmase/mucon_lact_enz_CS"/>
</dbReference>
<dbReference type="Gene3D" id="3.30.390.10">
    <property type="entry name" value="Enolase-like, N-terminal domain"/>
    <property type="match status" value="1"/>
</dbReference>
<dbReference type="CDD" id="cd03316">
    <property type="entry name" value="MR_like"/>
    <property type="match status" value="1"/>
</dbReference>
<organism evidence="5 6">
    <name type="scientific">Formimonas warabiya</name>
    <dbReference type="NCBI Taxonomy" id="1761012"/>
    <lineage>
        <taxon>Bacteria</taxon>
        <taxon>Bacillati</taxon>
        <taxon>Bacillota</taxon>
        <taxon>Clostridia</taxon>
        <taxon>Eubacteriales</taxon>
        <taxon>Peptococcaceae</taxon>
        <taxon>Candidatus Formimonas</taxon>
    </lineage>
</organism>